<evidence type="ECO:0000313" key="1">
    <source>
        <dbReference type="EMBL" id="CAF4325567.1"/>
    </source>
</evidence>
<accession>A0A8S2U4S7</accession>
<name>A0A8S2U4S7_9BILA</name>
<reference evidence="1" key="1">
    <citation type="submission" date="2021-02" db="EMBL/GenBank/DDBJ databases">
        <authorList>
            <person name="Nowell W R."/>
        </authorList>
    </citation>
    <scope>NUCLEOTIDE SEQUENCE</scope>
</reference>
<evidence type="ECO:0000313" key="2">
    <source>
        <dbReference type="Proteomes" id="UP000681722"/>
    </source>
</evidence>
<dbReference type="EMBL" id="CAJOBC010085013">
    <property type="protein sequence ID" value="CAF4325567.1"/>
    <property type="molecule type" value="Genomic_DNA"/>
</dbReference>
<comment type="caution">
    <text evidence="1">The sequence shown here is derived from an EMBL/GenBank/DDBJ whole genome shotgun (WGS) entry which is preliminary data.</text>
</comment>
<dbReference type="Proteomes" id="UP000681722">
    <property type="component" value="Unassembled WGS sequence"/>
</dbReference>
<protein>
    <submittedName>
        <fullName evidence="1">Uncharacterized protein</fullName>
    </submittedName>
</protein>
<sequence>MMLLFGSPFGTNKLLTYILIDFRRVGALDNNVEDGPVPNEVPENHNGLNDIEQTAILERVWVWDVGVGRCRFVAAGVEKTQTRTHTNTLALA</sequence>
<dbReference type="AlphaFoldDB" id="A0A8S2U4S7"/>
<organism evidence="1 2">
    <name type="scientific">Didymodactylos carnosus</name>
    <dbReference type="NCBI Taxonomy" id="1234261"/>
    <lineage>
        <taxon>Eukaryota</taxon>
        <taxon>Metazoa</taxon>
        <taxon>Spiralia</taxon>
        <taxon>Gnathifera</taxon>
        <taxon>Rotifera</taxon>
        <taxon>Eurotatoria</taxon>
        <taxon>Bdelloidea</taxon>
        <taxon>Philodinida</taxon>
        <taxon>Philodinidae</taxon>
        <taxon>Didymodactylos</taxon>
    </lineage>
</organism>
<gene>
    <name evidence="1" type="ORF">SRO942_LOCUS35504</name>
</gene>
<proteinExistence type="predicted"/>